<keyword evidence="3" id="KW-0274">FAD</keyword>
<evidence type="ECO:0000256" key="4">
    <source>
        <dbReference type="ARBA" id="ARBA00023002"/>
    </source>
</evidence>
<accession>A0AA37LM36</accession>
<dbReference type="SUPFAM" id="SSF56176">
    <property type="entry name" value="FAD-binding/transporter-associated domain-like"/>
    <property type="match status" value="1"/>
</dbReference>
<gene>
    <name evidence="7" type="ORF">ColLi_00473</name>
</gene>
<dbReference type="Gene3D" id="3.30.465.10">
    <property type="match status" value="1"/>
</dbReference>
<keyword evidence="5" id="KW-0732">Signal</keyword>
<dbReference type="InterPro" id="IPR036318">
    <property type="entry name" value="FAD-bd_PCMH-like_sf"/>
</dbReference>
<sequence>MAKTRTSSWIPSLLALGYGSTAAAAAVIPLNSGCSQYHEHVFFPNSSGYQLESSGSYWSEMVSKAVSEFDRRNCSFAIRSGGHSTAEGWANIDNGVLLATTNLSYIKLGDDYVSVGPGLRWGAVYDFLDPHGLAVVGGRGAEVGVGGLALGGGVSQFTPERGLACDNIKGLQIVTAGGEIVEANAESHADLWQALKGSQNMFGVVTRLDLYTFPSPQLHSVTSQIGMGSFDQLVDIYDDYIRVRSSDEDARHLAVGLISYYVPFLGAPSLSLNLLSTKGKEENSWVRNGTTVVQLPAPLARFEELPSSAPTENRGTMAKFASGAPTPKLRYDLRTISFHSSIDMFKGMRHIFEEEIAAVQKTDASFSGIIEWQLLTENAITQGAEKGGNILGLEGVGPFIVFTMANSWADASGDEAAHAAGQRVVERGECLARELGVYVPFLYANYAAKGQDVVGSYGEKNIAKLNQVRAKYDRRNTLRALIPGGLSGMQPHREAWMLLCETCNSLAQFK</sequence>
<dbReference type="AlphaFoldDB" id="A0AA37LM36"/>
<dbReference type="PANTHER" id="PTHR42973:SF54">
    <property type="entry name" value="FAD-BINDING PCMH-TYPE DOMAIN-CONTAINING PROTEIN"/>
    <property type="match status" value="1"/>
</dbReference>
<dbReference type="PANTHER" id="PTHR42973">
    <property type="entry name" value="BINDING OXIDOREDUCTASE, PUTATIVE (AFU_ORTHOLOGUE AFUA_1G17690)-RELATED"/>
    <property type="match status" value="1"/>
</dbReference>
<dbReference type="InterPro" id="IPR016166">
    <property type="entry name" value="FAD-bd_PCMH"/>
</dbReference>
<dbReference type="Proteomes" id="UP001055172">
    <property type="component" value="Unassembled WGS sequence"/>
</dbReference>
<comment type="similarity">
    <text evidence="1">Belongs to the oxygen-dependent FAD-linked oxidoreductase family.</text>
</comment>
<dbReference type="GO" id="GO:0071949">
    <property type="term" value="F:FAD binding"/>
    <property type="evidence" value="ECO:0007669"/>
    <property type="project" value="InterPro"/>
</dbReference>
<dbReference type="InterPro" id="IPR006094">
    <property type="entry name" value="Oxid_FAD_bind_N"/>
</dbReference>
<evidence type="ECO:0000256" key="1">
    <source>
        <dbReference type="ARBA" id="ARBA00005466"/>
    </source>
</evidence>
<organism evidence="7 8">
    <name type="scientific">Colletotrichum liriopes</name>
    <dbReference type="NCBI Taxonomy" id="708192"/>
    <lineage>
        <taxon>Eukaryota</taxon>
        <taxon>Fungi</taxon>
        <taxon>Dikarya</taxon>
        <taxon>Ascomycota</taxon>
        <taxon>Pezizomycotina</taxon>
        <taxon>Sordariomycetes</taxon>
        <taxon>Hypocreomycetidae</taxon>
        <taxon>Glomerellales</taxon>
        <taxon>Glomerellaceae</taxon>
        <taxon>Colletotrichum</taxon>
        <taxon>Colletotrichum spaethianum species complex</taxon>
    </lineage>
</organism>
<comment type="caution">
    <text evidence="7">The sequence shown here is derived from an EMBL/GenBank/DDBJ whole genome shotgun (WGS) entry which is preliminary data.</text>
</comment>
<reference evidence="7 8" key="1">
    <citation type="submission" date="2021-07" db="EMBL/GenBank/DDBJ databases">
        <title>Genome data of Colletotrichum spaethianum.</title>
        <authorList>
            <person name="Utami Y.D."/>
            <person name="Hiruma K."/>
        </authorList>
    </citation>
    <scope>NUCLEOTIDE SEQUENCE [LARGE SCALE GENOMIC DNA]</scope>
    <source>
        <strain evidence="7 8">MAFF 242679</strain>
    </source>
</reference>
<dbReference type="EMBL" id="BPPX01000001">
    <property type="protein sequence ID" value="GJC77635.1"/>
    <property type="molecule type" value="Genomic_DNA"/>
</dbReference>
<keyword evidence="4" id="KW-0560">Oxidoreductase</keyword>
<keyword evidence="8" id="KW-1185">Reference proteome</keyword>
<dbReference type="Pfam" id="PF01565">
    <property type="entry name" value="FAD_binding_4"/>
    <property type="match status" value="1"/>
</dbReference>
<evidence type="ECO:0000259" key="6">
    <source>
        <dbReference type="PROSITE" id="PS51387"/>
    </source>
</evidence>
<feature type="domain" description="FAD-binding PCMH-type" evidence="6">
    <location>
        <begin position="42"/>
        <end position="215"/>
    </location>
</feature>
<feature type="signal peptide" evidence="5">
    <location>
        <begin position="1"/>
        <end position="25"/>
    </location>
</feature>
<evidence type="ECO:0000313" key="8">
    <source>
        <dbReference type="Proteomes" id="UP001055172"/>
    </source>
</evidence>
<dbReference type="InterPro" id="IPR016169">
    <property type="entry name" value="FAD-bd_PCMH_sub2"/>
</dbReference>
<dbReference type="InterPro" id="IPR050416">
    <property type="entry name" value="FAD-linked_Oxidoreductase"/>
</dbReference>
<evidence type="ECO:0000256" key="3">
    <source>
        <dbReference type="ARBA" id="ARBA00022827"/>
    </source>
</evidence>
<keyword evidence="7" id="KW-0503">Monooxygenase</keyword>
<evidence type="ECO:0000256" key="5">
    <source>
        <dbReference type="SAM" id="SignalP"/>
    </source>
</evidence>
<keyword evidence="2" id="KW-0285">Flavoprotein</keyword>
<protein>
    <submittedName>
        <fullName evidence="7">FAD-dependent monooxygenase yanF</fullName>
    </submittedName>
</protein>
<evidence type="ECO:0000313" key="7">
    <source>
        <dbReference type="EMBL" id="GJC77635.1"/>
    </source>
</evidence>
<name>A0AA37LM36_9PEZI</name>
<evidence type="ECO:0000256" key="2">
    <source>
        <dbReference type="ARBA" id="ARBA00022630"/>
    </source>
</evidence>
<feature type="chain" id="PRO_5041456572" evidence="5">
    <location>
        <begin position="26"/>
        <end position="510"/>
    </location>
</feature>
<dbReference type="PROSITE" id="PS51387">
    <property type="entry name" value="FAD_PCMH"/>
    <property type="match status" value="1"/>
</dbReference>
<dbReference type="GO" id="GO:0004497">
    <property type="term" value="F:monooxygenase activity"/>
    <property type="evidence" value="ECO:0007669"/>
    <property type="project" value="UniProtKB-KW"/>
</dbReference>
<proteinExistence type="inferred from homology"/>